<reference evidence="1" key="1">
    <citation type="journal article" date="2015" name="Nature">
        <title>Complex archaea that bridge the gap between prokaryotes and eukaryotes.</title>
        <authorList>
            <person name="Spang A."/>
            <person name="Saw J.H."/>
            <person name="Jorgensen S.L."/>
            <person name="Zaremba-Niedzwiedzka K."/>
            <person name="Martijn J."/>
            <person name="Lind A.E."/>
            <person name="van Eijk R."/>
            <person name="Schleper C."/>
            <person name="Guy L."/>
            <person name="Ettema T.J."/>
        </authorList>
    </citation>
    <scope>NUCLEOTIDE SEQUENCE</scope>
</reference>
<evidence type="ECO:0000313" key="1">
    <source>
        <dbReference type="EMBL" id="KKM22512.1"/>
    </source>
</evidence>
<sequence length="81" mass="9203">MKRIKLNYLMIFFQLLILISAITLVFPITLQESKIYASETDSLSMSANEITIITPENKTYSNPISDYYPGVYGFENDAPNS</sequence>
<dbReference type="EMBL" id="LAZR01013319">
    <property type="protein sequence ID" value="KKM22512.1"/>
    <property type="molecule type" value="Genomic_DNA"/>
</dbReference>
<dbReference type="EMBL" id="LAZR01012812">
    <property type="protein sequence ID" value="KKM24978.1"/>
    <property type="molecule type" value="Genomic_DNA"/>
</dbReference>
<protein>
    <submittedName>
        <fullName evidence="1">Uncharacterized protein</fullName>
    </submittedName>
</protein>
<organism evidence="1">
    <name type="scientific">marine sediment metagenome</name>
    <dbReference type="NCBI Taxonomy" id="412755"/>
    <lineage>
        <taxon>unclassified sequences</taxon>
        <taxon>metagenomes</taxon>
        <taxon>ecological metagenomes</taxon>
    </lineage>
</organism>
<dbReference type="EMBL" id="LAZR01012081">
    <property type="protein sequence ID" value="KKM44033.1"/>
    <property type="molecule type" value="Genomic_DNA"/>
</dbReference>
<evidence type="ECO:0000313" key="2">
    <source>
        <dbReference type="EMBL" id="KKM24978.1"/>
    </source>
</evidence>
<gene>
    <name evidence="3" type="ORF">LCGC14_1562130</name>
    <name evidence="2" type="ORF">LCGC14_1599620</name>
    <name evidence="1" type="ORF">LCGC14_1624570</name>
</gene>
<proteinExistence type="predicted"/>
<accession>A0A0F9I4Q5</accession>
<evidence type="ECO:0000313" key="3">
    <source>
        <dbReference type="EMBL" id="KKM44033.1"/>
    </source>
</evidence>
<feature type="non-terminal residue" evidence="1">
    <location>
        <position position="81"/>
    </location>
</feature>
<comment type="caution">
    <text evidence="1">The sequence shown here is derived from an EMBL/GenBank/DDBJ whole genome shotgun (WGS) entry which is preliminary data.</text>
</comment>
<name>A0A0F9I4Q5_9ZZZZ</name>
<dbReference type="AlphaFoldDB" id="A0A0F9I4Q5"/>